<protein>
    <submittedName>
        <fullName evidence="2">EF-hand domain-containing protein</fullName>
    </submittedName>
</protein>
<dbReference type="AlphaFoldDB" id="A0A0K0CXN7"/>
<reference evidence="1" key="1">
    <citation type="submission" date="2012-09" db="EMBL/GenBank/DDBJ databases">
        <authorList>
            <person name="Martin A.A."/>
        </authorList>
    </citation>
    <scope>NUCLEOTIDE SEQUENCE</scope>
</reference>
<accession>A0A0K0CXN7</accession>
<dbReference type="WBParaSite" id="ACAC_0000235301-mRNA-1">
    <property type="protein sequence ID" value="ACAC_0000235301-mRNA-1"/>
    <property type="gene ID" value="ACAC_0000235301"/>
</dbReference>
<sequence>MKLSRSELERLFLAGDVDRNSELDGEECIPMRKLLKSTLNEKAELLFEKYSTNGGRNLTLEEVSSLARNEFQVIPNDTQRIFTFSDQNNDHIIDAGEEMSNLLLKLRTQAIVNARRMLSVRKYTMNWGCGGGGTNV</sequence>
<name>A0A0K0CXN7_ANGCA</name>
<keyword evidence="1" id="KW-1185">Reference proteome</keyword>
<dbReference type="Proteomes" id="UP000035642">
    <property type="component" value="Unassembled WGS sequence"/>
</dbReference>
<dbReference type="SUPFAM" id="SSF47473">
    <property type="entry name" value="EF-hand"/>
    <property type="match status" value="1"/>
</dbReference>
<dbReference type="Gene3D" id="1.10.238.10">
    <property type="entry name" value="EF-hand"/>
    <property type="match status" value="1"/>
</dbReference>
<proteinExistence type="predicted"/>
<reference evidence="2" key="2">
    <citation type="submission" date="2017-02" db="UniProtKB">
        <authorList>
            <consortium name="WormBaseParasite"/>
        </authorList>
    </citation>
    <scope>IDENTIFICATION</scope>
</reference>
<evidence type="ECO:0000313" key="2">
    <source>
        <dbReference type="WBParaSite" id="ACAC_0000235301-mRNA-1"/>
    </source>
</evidence>
<evidence type="ECO:0000313" key="1">
    <source>
        <dbReference type="Proteomes" id="UP000035642"/>
    </source>
</evidence>
<organism evidence="1 2">
    <name type="scientific">Angiostrongylus cantonensis</name>
    <name type="common">Rat lungworm</name>
    <dbReference type="NCBI Taxonomy" id="6313"/>
    <lineage>
        <taxon>Eukaryota</taxon>
        <taxon>Metazoa</taxon>
        <taxon>Ecdysozoa</taxon>
        <taxon>Nematoda</taxon>
        <taxon>Chromadorea</taxon>
        <taxon>Rhabditida</taxon>
        <taxon>Rhabditina</taxon>
        <taxon>Rhabditomorpha</taxon>
        <taxon>Strongyloidea</taxon>
        <taxon>Metastrongylidae</taxon>
        <taxon>Angiostrongylus</taxon>
    </lineage>
</organism>
<dbReference type="InterPro" id="IPR011992">
    <property type="entry name" value="EF-hand-dom_pair"/>
</dbReference>